<dbReference type="InterPro" id="IPR017871">
    <property type="entry name" value="ABC_transporter-like_CS"/>
</dbReference>
<evidence type="ECO:0000256" key="5">
    <source>
        <dbReference type="ARBA" id="ARBA00022840"/>
    </source>
</evidence>
<evidence type="ECO:0000313" key="8">
    <source>
        <dbReference type="EMBL" id="QKE88837.1"/>
    </source>
</evidence>
<dbReference type="AlphaFoldDB" id="A0A6M8HFU8"/>
<keyword evidence="3" id="KW-0813">Transport</keyword>
<dbReference type="GO" id="GO:0055085">
    <property type="term" value="P:transmembrane transport"/>
    <property type="evidence" value="ECO:0007669"/>
    <property type="project" value="UniProtKB-ARBA"/>
</dbReference>
<accession>A0A6M8HFU8</accession>
<dbReference type="GO" id="GO:0005524">
    <property type="term" value="F:ATP binding"/>
    <property type="evidence" value="ECO:0007669"/>
    <property type="project" value="UniProtKB-KW"/>
</dbReference>
<feature type="domain" description="ABC transporter" evidence="7">
    <location>
        <begin position="6"/>
        <end position="257"/>
    </location>
</feature>
<dbReference type="GO" id="GO:0015833">
    <property type="term" value="P:peptide transport"/>
    <property type="evidence" value="ECO:0007669"/>
    <property type="project" value="InterPro"/>
</dbReference>
<evidence type="ECO:0000313" key="9">
    <source>
        <dbReference type="Proteomes" id="UP000500767"/>
    </source>
</evidence>
<dbReference type="NCBIfam" id="TIGR01727">
    <property type="entry name" value="oligo_HPY"/>
    <property type="match status" value="1"/>
</dbReference>
<dbReference type="InterPro" id="IPR050319">
    <property type="entry name" value="ABC_transp_ATP-bind"/>
</dbReference>
<evidence type="ECO:0000259" key="7">
    <source>
        <dbReference type="PROSITE" id="PS50893"/>
    </source>
</evidence>
<evidence type="ECO:0000256" key="6">
    <source>
        <dbReference type="SAM" id="MobiDB-lite"/>
    </source>
</evidence>
<dbReference type="PROSITE" id="PS50893">
    <property type="entry name" value="ABC_TRANSPORTER_2"/>
    <property type="match status" value="1"/>
</dbReference>
<reference evidence="8 9" key="1">
    <citation type="journal article" date="2014" name="World J. Microbiol. Biotechnol.">
        <title>Biodiversity and physiological characteristics of Antarctic and Arctic lichens-associated bacteria.</title>
        <authorList>
            <person name="Lee Y.M."/>
            <person name="Kim E.H."/>
            <person name="Lee H.K."/>
            <person name="Hong S.G."/>
        </authorList>
    </citation>
    <scope>NUCLEOTIDE SEQUENCE [LARGE SCALE GENOMIC DNA]</scope>
    <source>
        <strain evidence="8 9">PAMC 26569</strain>
    </source>
</reference>
<comment type="subcellular location">
    <subcellularLocation>
        <location evidence="1">Cell inner membrane</location>
        <topology evidence="1">Peripheral membrane protein</topology>
    </subcellularLocation>
</comment>
<gene>
    <name evidence="8" type="ORF">HN018_01100</name>
</gene>
<proteinExistence type="inferred from homology"/>
<evidence type="ECO:0000256" key="3">
    <source>
        <dbReference type="ARBA" id="ARBA00022448"/>
    </source>
</evidence>
<name>A0A6M8HFU8_9PROT</name>
<dbReference type="Pfam" id="PF00005">
    <property type="entry name" value="ABC_tran"/>
    <property type="match status" value="1"/>
</dbReference>
<evidence type="ECO:0000256" key="1">
    <source>
        <dbReference type="ARBA" id="ARBA00004417"/>
    </source>
</evidence>
<organism evidence="8 9">
    <name type="scientific">Lichenicola cladoniae</name>
    <dbReference type="NCBI Taxonomy" id="1484109"/>
    <lineage>
        <taxon>Bacteria</taxon>
        <taxon>Pseudomonadati</taxon>
        <taxon>Pseudomonadota</taxon>
        <taxon>Alphaproteobacteria</taxon>
        <taxon>Acetobacterales</taxon>
        <taxon>Acetobacteraceae</taxon>
        <taxon>Lichenicola</taxon>
    </lineage>
</organism>
<dbReference type="KEGG" id="lck:HN018_01100"/>
<dbReference type="EMBL" id="CP053708">
    <property type="protein sequence ID" value="QKE88837.1"/>
    <property type="molecule type" value="Genomic_DNA"/>
</dbReference>
<dbReference type="SMART" id="SM00382">
    <property type="entry name" value="AAA"/>
    <property type="match status" value="1"/>
</dbReference>
<dbReference type="Proteomes" id="UP000500767">
    <property type="component" value="Chromosome"/>
</dbReference>
<protein>
    <submittedName>
        <fullName evidence="8">ABC transporter ATP-binding protein</fullName>
    </submittedName>
</protein>
<keyword evidence="5 8" id="KW-0067">ATP-binding</keyword>
<dbReference type="SUPFAM" id="SSF52540">
    <property type="entry name" value="P-loop containing nucleoside triphosphate hydrolases"/>
    <property type="match status" value="1"/>
</dbReference>
<evidence type="ECO:0000256" key="2">
    <source>
        <dbReference type="ARBA" id="ARBA00005417"/>
    </source>
</evidence>
<dbReference type="RefSeq" id="WP_171832800.1">
    <property type="nucleotide sequence ID" value="NZ_CP053708.1"/>
</dbReference>
<evidence type="ECO:0000256" key="4">
    <source>
        <dbReference type="ARBA" id="ARBA00022741"/>
    </source>
</evidence>
<comment type="similarity">
    <text evidence="2">Belongs to the ABC transporter superfamily.</text>
</comment>
<dbReference type="CDD" id="cd03257">
    <property type="entry name" value="ABC_NikE_OppD_transporters"/>
    <property type="match status" value="1"/>
</dbReference>
<dbReference type="InterPro" id="IPR003593">
    <property type="entry name" value="AAA+_ATPase"/>
</dbReference>
<dbReference type="PROSITE" id="PS00211">
    <property type="entry name" value="ABC_TRANSPORTER_1"/>
    <property type="match status" value="1"/>
</dbReference>
<dbReference type="PANTHER" id="PTHR43776:SF7">
    <property type="entry name" value="D,D-DIPEPTIDE TRANSPORT ATP-BINDING PROTEIN DDPF-RELATED"/>
    <property type="match status" value="1"/>
</dbReference>
<dbReference type="PANTHER" id="PTHR43776">
    <property type="entry name" value="TRANSPORT ATP-BINDING PROTEIN"/>
    <property type="match status" value="1"/>
</dbReference>
<dbReference type="InterPro" id="IPR013563">
    <property type="entry name" value="Oligopep_ABC_C"/>
</dbReference>
<feature type="region of interest" description="Disordered" evidence="6">
    <location>
        <begin position="267"/>
        <end position="289"/>
    </location>
</feature>
<dbReference type="InterPro" id="IPR003439">
    <property type="entry name" value="ABC_transporter-like_ATP-bd"/>
</dbReference>
<dbReference type="Gene3D" id="3.40.50.300">
    <property type="entry name" value="P-loop containing nucleotide triphosphate hydrolases"/>
    <property type="match status" value="1"/>
</dbReference>
<dbReference type="FunFam" id="3.40.50.300:FF:000016">
    <property type="entry name" value="Oligopeptide ABC transporter ATP-binding component"/>
    <property type="match status" value="1"/>
</dbReference>
<dbReference type="GO" id="GO:0016887">
    <property type="term" value="F:ATP hydrolysis activity"/>
    <property type="evidence" value="ECO:0007669"/>
    <property type="project" value="InterPro"/>
</dbReference>
<dbReference type="Pfam" id="PF08352">
    <property type="entry name" value="oligo_HPY"/>
    <property type="match status" value="1"/>
</dbReference>
<keyword evidence="9" id="KW-1185">Reference proteome</keyword>
<dbReference type="InterPro" id="IPR027417">
    <property type="entry name" value="P-loop_NTPase"/>
</dbReference>
<dbReference type="GO" id="GO:0005886">
    <property type="term" value="C:plasma membrane"/>
    <property type="evidence" value="ECO:0007669"/>
    <property type="project" value="UniProtKB-SubCell"/>
</dbReference>
<sequence length="328" mass="35157">MSAPLLQVTGLGKSYPVRNAWPFAARRTVRVLDDVSFSLDRGETLGLVGESGSGKSTTGRVILKLVPASGGSVRFDGQEILPLSEPAFRPLRQAMQMVFQDPAGSLNPSDRVGRIIGETLGVHAPGLSASDRVARTNELLGMVGLDPAASGRYPHEFSGGQRQRIGIARALAVGPRLIIADEPVSALDVSVQAQILNLMRDLKARLGLSYLFIAHDLAVVRQMSDRVAVMYRGQIVETASSHDIYRTPAHPYTRLLLSAIPRPEVPKPVRDQAAPDLPMASQPSDASSVGTGGCVFTARCPIRSPICVEVRPQTRLVGTNHHVACHNS</sequence>
<keyword evidence="4" id="KW-0547">Nucleotide-binding</keyword>